<feature type="chain" id="PRO_5041313959" evidence="1">
    <location>
        <begin position="23"/>
        <end position="85"/>
    </location>
</feature>
<dbReference type="AlphaFoldDB" id="A0AA41Z8P6"/>
<name>A0AA41Z8P6_9SPHN</name>
<dbReference type="Proteomes" id="UP001165565">
    <property type="component" value="Unassembled WGS sequence"/>
</dbReference>
<comment type="caution">
    <text evidence="2">The sequence shown here is derived from an EMBL/GenBank/DDBJ whole genome shotgun (WGS) entry which is preliminary data.</text>
</comment>
<reference evidence="2" key="1">
    <citation type="submission" date="2022-06" db="EMBL/GenBank/DDBJ databases">
        <title>Sphingomonas sp. nov. isolated from rhizosphere soil of tomato.</title>
        <authorList>
            <person name="Dong H."/>
            <person name="Gao R."/>
        </authorList>
    </citation>
    <scope>NUCLEOTIDE SEQUENCE</scope>
    <source>
        <strain evidence="2">MMSM24</strain>
    </source>
</reference>
<keyword evidence="1" id="KW-0732">Signal</keyword>
<proteinExistence type="predicted"/>
<sequence>MRSLRYAIVLTALIGSAAPALADDAKPRPKADPNRLICEDQPVLGSRLGGKRICLTRAQWDDKYRQERQMIERSQVNSCQKGAGC</sequence>
<keyword evidence="3" id="KW-1185">Reference proteome</keyword>
<dbReference type="EMBL" id="JANFAV010000007">
    <property type="protein sequence ID" value="MCW6535570.1"/>
    <property type="molecule type" value="Genomic_DNA"/>
</dbReference>
<evidence type="ECO:0000313" key="3">
    <source>
        <dbReference type="Proteomes" id="UP001165565"/>
    </source>
</evidence>
<organism evidence="2 3">
    <name type="scientific">Sphingomonas lycopersici</name>
    <dbReference type="NCBI Taxonomy" id="2951807"/>
    <lineage>
        <taxon>Bacteria</taxon>
        <taxon>Pseudomonadati</taxon>
        <taxon>Pseudomonadota</taxon>
        <taxon>Alphaproteobacteria</taxon>
        <taxon>Sphingomonadales</taxon>
        <taxon>Sphingomonadaceae</taxon>
        <taxon>Sphingomonas</taxon>
    </lineage>
</organism>
<protein>
    <submittedName>
        <fullName evidence="2">Uncharacterized protein</fullName>
    </submittedName>
</protein>
<gene>
    <name evidence="2" type="ORF">NEE01_12345</name>
</gene>
<accession>A0AA41Z8P6</accession>
<evidence type="ECO:0000256" key="1">
    <source>
        <dbReference type="SAM" id="SignalP"/>
    </source>
</evidence>
<feature type="signal peptide" evidence="1">
    <location>
        <begin position="1"/>
        <end position="22"/>
    </location>
</feature>
<evidence type="ECO:0000313" key="2">
    <source>
        <dbReference type="EMBL" id="MCW6535570.1"/>
    </source>
</evidence>
<dbReference type="RefSeq" id="WP_179510863.1">
    <property type="nucleotide sequence ID" value="NZ_JANFAU010000005.1"/>
</dbReference>